<keyword evidence="4" id="KW-1185">Reference proteome</keyword>
<organism evidence="3 4">
    <name type="scientific">Acidihalobacter prosperus</name>
    <dbReference type="NCBI Taxonomy" id="160660"/>
    <lineage>
        <taxon>Bacteria</taxon>
        <taxon>Pseudomonadati</taxon>
        <taxon>Pseudomonadota</taxon>
        <taxon>Gammaproteobacteria</taxon>
        <taxon>Chromatiales</taxon>
        <taxon>Ectothiorhodospiraceae</taxon>
        <taxon>Acidihalobacter</taxon>
    </lineage>
</organism>
<accession>A0A1A6C3X8</accession>
<comment type="caution">
    <text evidence="3">The sequence shown here is derived from an EMBL/GenBank/DDBJ whole genome shotgun (WGS) entry which is preliminary data.</text>
</comment>
<evidence type="ECO:0000256" key="1">
    <source>
        <dbReference type="ARBA" id="ARBA00022679"/>
    </source>
</evidence>
<dbReference type="GO" id="GO:0003838">
    <property type="term" value="F:sterol 24-C-methyltransferase activity"/>
    <property type="evidence" value="ECO:0007669"/>
    <property type="project" value="TreeGrafter"/>
</dbReference>
<dbReference type="PANTHER" id="PTHR44068:SF1">
    <property type="entry name" value="HYPOTHETICAL LOC100005854"/>
    <property type="match status" value="1"/>
</dbReference>
<evidence type="ECO:0000259" key="2">
    <source>
        <dbReference type="Pfam" id="PF08241"/>
    </source>
</evidence>
<dbReference type="AlphaFoldDB" id="A0A1A6C3X8"/>
<dbReference type="InterPro" id="IPR029063">
    <property type="entry name" value="SAM-dependent_MTases_sf"/>
</dbReference>
<protein>
    <recommendedName>
        <fullName evidence="2">Methyltransferase type 11 domain-containing protein</fullName>
    </recommendedName>
</protein>
<dbReference type="Proteomes" id="UP000029273">
    <property type="component" value="Unassembled WGS sequence"/>
</dbReference>
<dbReference type="GO" id="GO:0016126">
    <property type="term" value="P:sterol biosynthetic process"/>
    <property type="evidence" value="ECO:0007669"/>
    <property type="project" value="TreeGrafter"/>
</dbReference>
<evidence type="ECO:0000313" key="3">
    <source>
        <dbReference type="EMBL" id="OBS09266.1"/>
    </source>
</evidence>
<dbReference type="PANTHER" id="PTHR44068">
    <property type="entry name" value="ZGC:194242"/>
    <property type="match status" value="1"/>
</dbReference>
<proteinExistence type="predicted"/>
<dbReference type="CDD" id="cd02440">
    <property type="entry name" value="AdoMet_MTases"/>
    <property type="match status" value="1"/>
</dbReference>
<dbReference type="OrthoDB" id="323463at2"/>
<sequence>MSGPGQAGHPRGLVGRLLGQLMTWHNAQDNRWTLDLLELAAGDRLLEIGFGPGMAVELACRARPDVSVAGIDHSAEMLRAANARNRRFIEAGRVRLELGSVDALPYGDASFDKALAVNSIYFWNDPVTALREILRVLSPGGVLAVTVHDRQREAYRPFDSEALTELLRASGFASVDVRRNGDPRHPLICALGWR</sequence>
<dbReference type="InterPro" id="IPR013216">
    <property type="entry name" value="Methyltransf_11"/>
</dbReference>
<keyword evidence="1" id="KW-0808">Transferase</keyword>
<feature type="domain" description="Methyltransferase type 11" evidence="2">
    <location>
        <begin position="46"/>
        <end position="144"/>
    </location>
</feature>
<dbReference type="RefSeq" id="WP_038090511.1">
    <property type="nucleotide sequence ID" value="NZ_JQSG02000003.1"/>
</dbReference>
<gene>
    <name evidence="3" type="ORF">Thpro_021594</name>
</gene>
<dbReference type="SUPFAM" id="SSF53335">
    <property type="entry name" value="S-adenosyl-L-methionine-dependent methyltransferases"/>
    <property type="match status" value="1"/>
</dbReference>
<name>A0A1A6C3X8_9GAMM</name>
<evidence type="ECO:0000313" key="4">
    <source>
        <dbReference type="Proteomes" id="UP000029273"/>
    </source>
</evidence>
<dbReference type="Pfam" id="PF08241">
    <property type="entry name" value="Methyltransf_11"/>
    <property type="match status" value="1"/>
</dbReference>
<dbReference type="Gene3D" id="3.40.50.150">
    <property type="entry name" value="Vaccinia Virus protein VP39"/>
    <property type="match status" value="1"/>
</dbReference>
<dbReference type="InterPro" id="IPR050447">
    <property type="entry name" value="Erg6_SMT_methyltransf"/>
</dbReference>
<reference evidence="3 4" key="1">
    <citation type="journal article" date="2014" name="Genome Announc.">
        <title>Draft Genome Sequence of the Iron-Oxidizing, Acidophilic, and Halotolerant 'Thiobacillus prosperus' Type Strain DSM 5130.</title>
        <authorList>
            <person name="Ossandon F.J."/>
            <person name="Cardenas J.P."/>
            <person name="Corbett M."/>
            <person name="Quatrini R."/>
            <person name="Holmes D.S."/>
            <person name="Watkin E."/>
        </authorList>
    </citation>
    <scope>NUCLEOTIDE SEQUENCE [LARGE SCALE GENOMIC DNA]</scope>
    <source>
        <strain evidence="3 4">DSM 5130</strain>
    </source>
</reference>
<dbReference type="EMBL" id="JQSG02000003">
    <property type="protein sequence ID" value="OBS09266.1"/>
    <property type="molecule type" value="Genomic_DNA"/>
</dbReference>